<dbReference type="PANTHER" id="PTHR43818">
    <property type="entry name" value="BCDNA.GH03377"/>
    <property type="match status" value="1"/>
</dbReference>
<dbReference type="STRING" id="1586287.BBK82_32245"/>
<dbReference type="Gene3D" id="3.30.360.10">
    <property type="entry name" value="Dihydrodipicolinate Reductase, domain 2"/>
    <property type="match status" value="1"/>
</dbReference>
<gene>
    <name evidence="4" type="ORF">BBK82_32245</name>
</gene>
<dbReference type="Proteomes" id="UP000093053">
    <property type="component" value="Chromosome"/>
</dbReference>
<dbReference type="GO" id="GO:0000166">
    <property type="term" value="F:nucleotide binding"/>
    <property type="evidence" value="ECO:0007669"/>
    <property type="project" value="InterPro"/>
</dbReference>
<feature type="domain" description="GFO/IDH/MocA-like oxidoreductase" evidence="3">
    <location>
        <begin position="131"/>
        <end position="239"/>
    </location>
</feature>
<dbReference type="PANTHER" id="PTHR43818:SF11">
    <property type="entry name" value="BCDNA.GH03377"/>
    <property type="match status" value="1"/>
</dbReference>
<feature type="domain" description="Gfo/Idh/MocA-like oxidoreductase N-terminal" evidence="2">
    <location>
        <begin position="6"/>
        <end position="110"/>
    </location>
</feature>
<dbReference type="InterPro" id="IPR036291">
    <property type="entry name" value="NAD(P)-bd_dom_sf"/>
</dbReference>
<evidence type="ECO:0000259" key="2">
    <source>
        <dbReference type="Pfam" id="PF01408"/>
    </source>
</evidence>
<dbReference type="KEGG" id="led:BBK82_32245"/>
<dbReference type="SUPFAM" id="SSF55347">
    <property type="entry name" value="Glyceraldehyde-3-phosphate dehydrogenase-like, C-terminal domain"/>
    <property type="match status" value="1"/>
</dbReference>
<sequence>MVADPIRLAVVGLGAMGTRMLTAAQAHPAFTVVAGVDVVPRTLDVRVVTSLGDVLSDVDAVYLATPPAVHASQAIQALAAGKAVFCEKPLAVDLAEARAMVEAAAGRPNAVNFALSDMAATLEIERLLPSLGELRGVEVRLQFPKWPREFQKDARWLAEAEQGGFVREVLSHFVYLTDRMLGPLAVESVSADFPSAGAAEVAARGVLRGGGVPVHVSAFSGLAGPEVYEWTVWGTRRSLRLSQWAQLSTSDGGAWEPVELGARGSDSARLGLFAQAVRGEHPRDLADFASGLRVAEVVEAFLR</sequence>
<dbReference type="OrthoDB" id="9815825at2"/>
<dbReference type="SUPFAM" id="SSF51735">
    <property type="entry name" value="NAD(P)-binding Rossmann-fold domains"/>
    <property type="match status" value="1"/>
</dbReference>
<dbReference type="InterPro" id="IPR000683">
    <property type="entry name" value="Gfo/Idh/MocA-like_OxRdtase_N"/>
</dbReference>
<organism evidence="4 5">
    <name type="scientific">Lentzea guizhouensis</name>
    <dbReference type="NCBI Taxonomy" id="1586287"/>
    <lineage>
        <taxon>Bacteria</taxon>
        <taxon>Bacillati</taxon>
        <taxon>Actinomycetota</taxon>
        <taxon>Actinomycetes</taxon>
        <taxon>Pseudonocardiales</taxon>
        <taxon>Pseudonocardiaceae</taxon>
        <taxon>Lentzea</taxon>
    </lineage>
</organism>
<dbReference type="InterPro" id="IPR050463">
    <property type="entry name" value="Gfo/Idh/MocA_oxidrdct_glycsds"/>
</dbReference>
<dbReference type="EMBL" id="CP016793">
    <property type="protein sequence ID" value="ANZ40018.1"/>
    <property type="molecule type" value="Genomic_DNA"/>
</dbReference>
<protein>
    <submittedName>
        <fullName evidence="4">Uncharacterized protein</fullName>
    </submittedName>
</protein>
<dbReference type="AlphaFoldDB" id="A0A1B2HQM0"/>
<evidence type="ECO:0000313" key="4">
    <source>
        <dbReference type="EMBL" id="ANZ40018.1"/>
    </source>
</evidence>
<proteinExistence type="predicted"/>
<keyword evidence="1" id="KW-0560">Oxidoreductase</keyword>
<name>A0A1B2HQM0_9PSEU</name>
<dbReference type="GO" id="GO:0016491">
    <property type="term" value="F:oxidoreductase activity"/>
    <property type="evidence" value="ECO:0007669"/>
    <property type="project" value="UniProtKB-KW"/>
</dbReference>
<evidence type="ECO:0000313" key="5">
    <source>
        <dbReference type="Proteomes" id="UP000093053"/>
    </source>
</evidence>
<dbReference type="RefSeq" id="WP_065918359.1">
    <property type="nucleotide sequence ID" value="NZ_CP016793.1"/>
</dbReference>
<evidence type="ECO:0000256" key="1">
    <source>
        <dbReference type="ARBA" id="ARBA00023002"/>
    </source>
</evidence>
<reference evidence="4 5" key="1">
    <citation type="submission" date="2016-07" db="EMBL/GenBank/DDBJ databases">
        <title>Complete genome sequence of the Lentzea guizhouensis DHS C013.</title>
        <authorList>
            <person name="Cao C."/>
        </authorList>
    </citation>
    <scope>NUCLEOTIDE SEQUENCE [LARGE SCALE GENOMIC DNA]</scope>
    <source>
        <strain evidence="4 5">DHS C013</strain>
    </source>
</reference>
<dbReference type="InterPro" id="IPR055170">
    <property type="entry name" value="GFO_IDH_MocA-like_dom"/>
</dbReference>
<dbReference type="Pfam" id="PF22725">
    <property type="entry name" value="GFO_IDH_MocA_C3"/>
    <property type="match status" value="1"/>
</dbReference>
<evidence type="ECO:0000259" key="3">
    <source>
        <dbReference type="Pfam" id="PF22725"/>
    </source>
</evidence>
<keyword evidence="5" id="KW-1185">Reference proteome</keyword>
<accession>A0A1B2HQM0</accession>
<dbReference type="Pfam" id="PF01408">
    <property type="entry name" value="GFO_IDH_MocA"/>
    <property type="match status" value="1"/>
</dbReference>
<dbReference type="Gene3D" id="3.40.50.720">
    <property type="entry name" value="NAD(P)-binding Rossmann-like Domain"/>
    <property type="match status" value="1"/>
</dbReference>